<name>A0AAW0DL66_9AGAR</name>
<evidence type="ECO:0000313" key="2">
    <source>
        <dbReference type="Proteomes" id="UP001383192"/>
    </source>
</evidence>
<gene>
    <name evidence="1" type="ORF">VNI00_004973</name>
</gene>
<accession>A0AAW0DL66</accession>
<protein>
    <submittedName>
        <fullName evidence="1">Uncharacterized protein</fullName>
    </submittedName>
</protein>
<evidence type="ECO:0000313" key="1">
    <source>
        <dbReference type="EMBL" id="KAK7050862.1"/>
    </source>
</evidence>
<organism evidence="1 2">
    <name type="scientific">Paramarasmius palmivorus</name>
    <dbReference type="NCBI Taxonomy" id="297713"/>
    <lineage>
        <taxon>Eukaryota</taxon>
        <taxon>Fungi</taxon>
        <taxon>Dikarya</taxon>
        <taxon>Basidiomycota</taxon>
        <taxon>Agaricomycotina</taxon>
        <taxon>Agaricomycetes</taxon>
        <taxon>Agaricomycetidae</taxon>
        <taxon>Agaricales</taxon>
        <taxon>Marasmiineae</taxon>
        <taxon>Marasmiaceae</taxon>
        <taxon>Paramarasmius</taxon>
    </lineage>
</organism>
<dbReference type="AlphaFoldDB" id="A0AAW0DL66"/>
<comment type="caution">
    <text evidence="1">The sequence shown here is derived from an EMBL/GenBank/DDBJ whole genome shotgun (WGS) entry which is preliminary data.</text>
</comment>
<dbReference type="EMBL" id="JAYKXP010000014">
    <property type="protein sequence ID" value="KAK7050862.1"/>
    <property type="molecule type" value="Genomic_DNA"/>
</dbReference>
<sequence>MASTMPYMFVLPADTRTGGMVTSQVLSGAQTDTENLATLNNIEEQNDNEAIVVLKTLLKGKVGVTAAQTGEENILKPLFVKYCLTTGNDGQRKMTSVEFGGYFQAFAQAEERRSTGNLAQSCLTTYIHSWFLPTFIKLLADVGKLEPPPAGKIFSYVIASLSLKGKGAFILTGRVYRNKQWPFAMFYRVKTADGDDISLAWDCKSDL</sequence>
<proteinExistence type="predicted"/>
<keyword evidence="2" id="KW-1185">Reference proteome</keyword>
<dbReference type="Proteomes" id="UP001383192">
    <property type="component" value="Unassembled WGS sequence"/>
</dbReference>
<reference evidence="1 2" key="1">
    <citation type="submission" date="2024-01" db="EMBL/GenBank/DDBJ databases">
        <title>A draft genome for a cacao thread blight-causing isolate of Paramarasmius palmivorus.</title>
        <authorList>
            <person name="Baruah I.K."/>
            <person name="Bukari Y."/>
            <person name="Amoako-Attah I."/>
            <person name="Meinhardt L.W."/>
            <person name="Bailey B.A."/>
            <person name="Cohen S.P."/>
        </authorList>
    </citation>
    <scope>NUCLEOTIDE SEQUENCE [LARGE SCALE GENOMIC DNA]</scope>
    <source>
        <strain evidence="1 2">GH-12</strain>
    </source>
</reference>